<accession>A0AAV5AU64</accession>
<evidence type="ECO:0000313" key="5">
    <source>
        <dbReference type="Proteomes" id="UP001208692"/>
    </source>
</evidence>
<reference evidence="2 5" key="1">
    <citation type="submission" date="2021-11" db="EMBL/GenBank/DDBJ databases">
        <title>Draft genome sequence of Capnocytophaga sp. strain KC07075 isolated from cat oral cavity.</title>
        <authorList>
            <person name="Suzuki M."/>
            <person name="Imaoka K."/>
            <person name="Kimura M."/>
            <person name="Morikawa S."/>
            <person name="Maeda K."/>
        </authorList>
    </citation>
    <scope>NUCLEOTIDE SEQUENCE</scope>
    <source>
        <strain evidence="2">KC07075</strain>
        <strain evidence="3 5">KC07079</strain>
    </source>
</reference>
<protein>
    <recommendedName>
        <fullName evidence="6">Cbb3-type cytochrome oxidase assembly protein CcoS</fullName>
    </recommendedName>
</protein>
<dbReference type="PANTHER" id="PTHR41532:SF1">
    <property type="entry name" value="FIXS PROTEIN"/>
    <property type="match status" value="1"/>
</dbReference>
<dbReference type="EMBL" id="BQKB01000049">
    <property type="protein sequence ID" value="GJM53753.1"/>
    <property type="molecule type" value="Genomic_DNA"/>
</dbReference>
<keyword evidence="1" id="KW-0472">Membrane</keyword>
<dbReference type="NCBIfam" id="TIGR00847">
    <property type="entry name" value="ccoS"/>
    <property type="match status" value="1"/>
</dbReference>
<organism evidence="2 4">
    <name type="scientific">Capnocytophaga catalasegens</name>
    <dbReference type="NCBI Taxonomy" id="1004260"/>
    <lineage>
        <taxon>Bacteria</taxon>
        <taxon>Pseudomonadati</taxon>
        <taxon>Bacteroidota</taxon>
        <taxon>Flavobacteriia</taxon>
        <taxon>Flavobacteriales</taxon>
        <taxon>Flavobacteriaceae</taxon>
        <taxon>Capnocytophaga</taxon>
    </lineage>
</organism>
<dbReference type="RefSeq" id="WP_264847227.1">
    <property type="nucleotide sequence ID" value="NZ_BPMA01000044.1"/>
</dbReference>
<dbReference type="Pfam" id="PF03597">
    <property type="entry name" value="FixS"/>
    <property type="match status" value="1"/>
</dbReference>
<keyword evidence="1" id="KW-1133">Transmembrane helix</keyword>
<dbReference type="AlphaFoldDB" id="A0AAV5AU64"/>
<dbReference type="EMBL" id="BQKA01000034">
    <property type="protein sequence ID" value="GJM50909.1"/>
    <property type="molecule type" value="Genomic_DNA"/>
</dbReference>
<keyword evidence="5" id="KW-1185">Reference proteome</keyword>
<feature type="transmembrane region" description="Helical" evidence="1">
    <location>
        <begin position="6"/>
        <end position="23"/>
    </location>
</feature>
<evidence type="ECO:0000256" key="1">
    <source>
        <dbReference type="SAM" id="Phobius"/>
    </source>
</evidence>
<dbReference type="Proteomes" id="UP001207736">
    <property type="component" value="Unassembled WGS sequence"/>
</dbReference>
<evidence type="ECO:0000313" key="3">
    <source>
        <dbReference type="EMBL" id="GJM53753.1"/>
    </source>
</evidence>
<keyword evidence="1" id="KW-0812">Transmembrane</keyword>
<proteinExistence type="predicted"/>
<gene>
    <name evidence="2" type="ORF">RCZ15_18820</name>
    <name evidence="3" type="ORF">RCZ16_20690</name>
</gene>
<dbReference type="PANTHER" id="PTHR41532">
    <property type="entry name" value="FIXS PROTEIN"/>
    <property type="match status" value="1"/>
</dbReference>
<evidence type="ECO:0000313" key="4">
    <source>
        <dbReference type="Proteomes" id="UP001207736"/>
    </source>
</evidence>
<dbReference type="InterPro" id="IPR004714">
    <property type="entry name" value="Cyt_oxidase_maturation_cbb3"/>
</dbReference>
<dbReference type="Proteomes" id="UP001208692">
    <property type="component" value="Unassembled WGS sequence"/>
</dbReference>
<sequence length="60" mass="6826">MEVIYMLISISSLVAGVFFFLFIKAVKGGQYEDTHTPSIRMLFEDELVDTSTEEKQCTDT</sequence>
<evidence type="ECO:0000313" key="2">
    <source>
        <dbReference type="EMBL" id="GJM50909.1"/>
    </source>
</evidence>
<comment type="caution">
    <text evidence="2">The sequence shown here is derived from an EMBL/GenBank/DDBJ whole genome shotgun (WGS) entry which is preliminary data.</text>
</comment>
<evidence type="ECO:0008006" key="6">
    <source>
        <dbReference type="Google" id="ProtNLM"/>
    </source>
</evidence>
<name>A0AAV5AU64_9FLAO</name>